<evidence type="ECO:0000313" key="3">
    <source>
        <dbReference type="Proteomes" id="UP000199534"/>
    </source>
</evidence>
<dbReference type="PROSITE" id="PS51257">
    <property type="entry name" value="PROKAR_LIPOPROTEIN"/>
    <property type="match status" value="1"/>
</dbReference>
<reference evidence="2 3" key="1">
    <citation type="submission" date="2016-10" db="EMBL/GenBank/DDBJ databases">
        <authorList>
            <person name="de Groot N.N."/>
        </authorList>
    </citation>
    <scope>NUCLEOTIDE SEQUENCE [LARGE SCALE GENOMIC DNA]</scope>
    <source>
        <strain evidence="2 3">DSM 21019</strain>
    </source>
</reference>
<feature type="signal peptide" evidence="1">
    <location>
        <begin position="1"/>
        <end position="24"/>
    </location>
</feature>
<dbReference type="Gene3D" id="2.50.20.10">
    <property type="entry name" value="Lipoprotein localisation LolA/LolB/LppX"/>
    <property type="match status" value="1"/>
</dbReference>
<accession>A0A1I6G1R7</accession>
<sequence length="257" mass="28730">MKRFNKAVMIVASLLVLAGCRSKAILGGTEVNQALSAKQVVRNHSTGATDFQFLSGKLGIDYSDGKESSSVSVSLRMKKDEIIWLSAPLGVVKVYITPTRVSYYNKLQNEYFDGDFEFLSGFLGTEIDFPKLQNLLLGQAIVDLGDGKYELDFTSEAYRLTPRNADVFSKMMFLVEPQNFKLAAQMLAQPMQKRAMEVQYKSYQKVATEVLPQAVAIDAVSESGTVSIAIDYRQLELNRELRFPYRIPNGYTDISAE</sequence>
<dbReference type="InterPro" id="IPR025634">
    <property type="entry name" value="DUF4292"/>
</dbReference>
<dbReference type="EMBL" id="FOYQ01000001">
    <property type="protein sequence ID" value="SFR36135.1"/>
    <property type="molecule type" value="Genomic_DNA"/>
</dbReference>
<dbReference type="OrthoDB" id="849114at2"/>
<evidence type="ECO:0000256" key="1">
    <source>
        <dbReference type="SAM" id="SignalP"/>
    </source>
</evidence>
<keyword evidence="1" id="KW-0732">Signal</keyword>
<gene>
    <name evidence="2" type="ORF">SAMN04490243_1095</name>
</gene>
<dbReference type="STRING" id="400055.SAMN04490243_1095"/>
<dbReference type="Proteomes" id="UP000199534">
    <property type="component" value="Unassembled WGS sequence"/>
</dbReference>
<dbReference type="RefSeq" id="WP_092981281.1">
    <property type="nucleotide sequence ID" value="NZ_FOYQ01000001.1"/>
</dbReference>
<evidence type="ECO:0008006" key="4">
    <source>
        <dbReference type="Google" id="ProtNLM"/>
    </source>
</evidence>
<proteinExistence type="predicted"/>
<organism evidence="2 3">
    <name type="scientific">Robiginitalea myxolifaciens</name>
    <dbReference type="NCBI Taxonomy" id="400055"/>
    <lineage>
        <taxon>Bacteria</taxon>
        <taxon>Pseudomonadati</taxon>
        <taxon>Bacteroidota</taxon>
        <taxon>Flavobacteriia</taxon>
        <taxon>Flavobacteriales</taxon>
        <taxon>Flavobacteriaceae</taxon>
        <taxon>Robiginitalea</taxon>
    </lineage>
</organism>
<dbReference type="Pfam" id="PF14125">
    <property type="entry name" value="DUF4292"/>
    <property type="match status" value="1"/>
</dbReference>
<protein>
    <recommendedName>
        <fullName evidence="4">DUF4292 domain-containing protein</fullName>
    </recommendedName>
</protein>
<evidence type="ECO:0000313" key="2">
    <source>
        <dbReference type="EMBL" id="SFR36135.1"/>
    </source>
</evidence>
<name>A0A1I6G1R7_9FLAO</name>
<feature type="chain" id="PRO_5011642185" description="DUF4292 domain-containing protein" evidence="1">
    <location>
        <begin position="25"/>
        <end position="257"/>
    </location>
</feature>
<dbReference type="AlphaFoldDB" id="A0A1I6G1R7"/>
<keyword evidence="3" id="KW-1185">Reference proteome</keyword>